<evidence type="ECO:0000256" key="1">
    <source>
        <dbReference type="ARBA" id="ARBA00013201"/>
    </source>
</evidence>
<dbReference type="Gene3D" id="3.40.50.1820">
    <property type="entry name" value="alpha/beta hydrolase"/>
    <property type="match status" value="1"/>
</dbReference>
<dbReference type="STRING" id="37992.A0A4Z0XZW1"/>
<name>A0A4Z0XZW1_9PEZI</name>
<evidence type="ECO:0000256" key="5">
    <source>
        <dbReference type="SAM" id="SignalP"/>
    </source>
</evidence>
<dbReference type="GO" id="GO:0003847">
    <property type="term" value="F:1-alkyl-2-acetylglycerophosphocholine esterase activity"/>
    <property type="evidence" value="ECO:0007669"/>
    <property type="project" value="UniProtKB-EC"/>
</dbReference>
<sequence length="380" mass="41466">MKWFKLNNMLGIAAFTILQNGLAYAIGLPPPTGKYHVGVSKHTIEHYNPHDILAPNNISTAFVATIYYPTLQKPDPEPQPYLEPELAAILEAQLNHTSGFLSTVTSTLQYDAPFLKGPAGKSGFPTLLFGPGGGGPPVAGNTILISELVSHGYTVVGLDHPFEQPFLRYPNGTGVEGVDIDYTSAEVLQGIYNTRLEDTTVFLDYFPKLVRKLGAPFRTTRIGSFGYSLGGAAAVGSIYDDDRLVSGLNLDGALYGPQLILNDTRADAKKPVLFLGSELHTGEDAIHDITWGTFPLWQTAYFEKPTVNGTTHHDFCDYTFWKTIEPTDPTTGPIDGNRQVAIMNAYVKAFLDFTLLGQDSLILDGPSAEWPEVVFYDDSV</sequence>
<dbReference type="EC" id="3.1.1.47" evidence="1"/>
<dbReference type="PANTHER" id="PTHR10272">
    <property type="entry name" value="PLATELET-ACTIVATING FACTOR ACETYLHYDROLASE"/>
    <property type="match status" value="1"/>
</dbReference>
<evidence type="ECO:0000256" key="2">
    <source>
        <dbReference type="ARBA" id="ARBA00022801"/>
    </source>
</evidence>
<proteinExistence type="predicted"/>
<dbReference type="OrthoDB" id="2363873at2759"/>
<dbReference type="Pfam" id="PF03403">
    <property type="entry name" value="PAF-AH_p_II"/>
    <property type="match status" value="1"/>
</dbReference>
<dbReference type="AlphaFoldDB" id="A0A4Z0XZW1"/>
<keyword evidence="7" id="KW-1185">Reference proteome</keyword>
<feature type="chain" id="PRO_5021318517" description="1-alkyl-2-acetylglycerophosphocholine esterase" evidence="5">
    <location>
        <begin position="24"/>
        <end position="380"/>
    </location>
</feature>
<keyword evidence="4" id="KW-0443">Lipid metabolism</keyword>
<evidence type="ECO:0000256" key="4">
    <source>
        <dbReference type="ARBA" id="ARBA00023098"/>
    </source>
</evidence>
<organism evidence="6 7">
    <name type="scientific">Xylaria hypoxylon</name>
    <dbReference type="NCBI Taxonomy" id="37992"/>
    <lineage>
        <taxon>Eukaryota</taxon>
        <taxon>Fungi</taxon>
        <taxon>Dikarya</taxon>
        <taxon>Ascomycota</taxon>
        <taxon>Pezizomycotina</taxon>
        <taxon>Sordariomycetes</taxon>
        <taxon>Xylariomycetidae</taxon>
        <taxon>Xylariales</taxon>
        <taxon>Xylariaceae</taxon>
        <taxon>Xylaria</taxon>
    </lineage>
</organism>
<comment type="caution">
    <text evidence="6">The sequence shown here is derived from an EMBL/GenBank/DDBJ whole genome shotgun (WGS) entry which is preliminary data.</text>
</comment>
<feature type="signal peptide" evidence="5">
    <location>
        <begin position="1"/>
        <end position="23"/>
    </location>
</feature>
<dbReference type="EMBL" id="SKBN01000472">
    <property type="protein sequence ID" value="TGJ77139.1"/>
    <property type="molecule type" value="Genomic_DNA"/>
</dbReference>
<protein>
    <recommendedName>
        <fullName evidence="1">1-alkyl-2-acetylglycerophosphocholine esterase</fullName>
        <ecNumber evidence="1">3.1.1.47</ecNumber>
    </recommendedName>
</protein>
<reference evidence="6 7" key="1">
    <citation type="submission" date="2019-03" db="EMBL/GenBank/DDBJ databases">
        <title>Draft genome sequence of Xylaria hypoxylon DSM 108379, a ubiquitous saprotrophic-parasitic fungi on hardwood.</title>
        <authorList>
            <person name="Buettner E."/>
            <person name="Leonhardt S."/>
            <person name="Gebauer A.M."/>
            <person name="Liers C."/>
            <person name="Hofrichter M."/>
            <person name="Kellner H."/>
        </authorList>
    </citation>
    <scope>NUCLEOTIDE SEQUENCE [LARGE SCALE GENOMIC DNA]</scope>
    <source>
        <strain evidence="6 7">DSM 108379</strain>
    </source>
</reference>
<dbReference type="InterPro" id="IPR029058">
    <property type="entry name" value="AB_hydrolase_fold"/>
</dbReference>
<keyword evidence="5" id="KW-0732">Signal</keyword>
<evidence type="ECO:0000313" key="7">
    <source>
        <dbReference type="Proteomes" id="UP000297716"/>
    </source>
</evidence>
<dbReference type="Proteomes" id="UP000297716">
    <property type="component" value="Unassembled WGS sequence"/>
</dbReference>
<keyword evidence="3" id="KW-0442">Lipid degradation</keyword>
<dbReference type="SUPFAM" id="SSF53474">
    <property type="entry name" value="alpha/beta-Hydrolases"/>
    <property type="match status" value="1"/>
</dbReference>
<keyword evidence="2" id="KW-0378">Hydrolase</keyword>
<accession>A0A4Z0XZW1</accession>
<evidence type="ECO:0000313" key="6">
    <source>
        <dbReference type="EMBL" id="TGJ77139.1"/>
    </source>
</evidence>
<dbReference type="GO" id="GO:0016042">
    <property type="term" value="P:lipid catabolic process"/>
    <property type="evidence" value="ECO:0007669"/>
    <property type="project" value="UniProtKB-KW"/>
</dbReference>
<evidence type="ECO:0000256" key="3">
    <source>
        <dbReference type="ARBA" id="ARBA00022963"/>
    </source>
</evidence>
<dbReference type="PANTHER" id="PTHR10272:SF14">
    <property type="entry name" value="PAF ACETYLHYDROLASE FAMILY PROTEIN"/>
    <property type="match status" value="1"/>
</dbReference>
<gene>
    <name evidence="6" type="ORF">E0Z10_g10743</name>
</gene>